<dbReference type="Gene3D" id="3.40.50.300">
    <property type="entry name" value="P-loop containing nucleotide triphosphate hydrolases"/>
    <property type="match status" value="1"/>
</dbReference>
<proteinExistence type="predicted"/>
<sequence length="451" mass="51182">MNGIKAMYNETNIPQYCGNPLIEALPIKKSKLDEIRDLSIIADWPESIQLLDEQSKIYALDTIQTVFQPIPQTIDLKESVDRLIRAGYVNRNPLARSGDFSQPPSIAIIGISGIGKSTTISRILSMYEQVIYHNEYKSQPIQTTQVVWLKLNTPFDGSLKSLLLEFYSEIDSLLKTNYYERFIKNRATTDVMMQSIYKVSQSCNLGVILIDEVQHLEHVSNKNKMMIMNFFVNLSNTAGVPIIFVSTPSGISVLRQDFRLARRMVSAMDTFIWDKHDNDKIWGLLVESLMRYQITQEKAVCDTGILDAFHRASGGVVDILKKIHISSQVLAMRSGFDRVNPHIIKESAKKTLKLLEPMMKAIESQNPFEELVYSDIRIPETLKNNDKCHIVIKTTDSLRKGNKQMQLKSFADPHDIRVIVKEAGLRGESAYISLKDAGYIIEKDSVLFGGR</sequence>
<protein>
    <submittedName>
        <fullName evidence="2">AAA family ATPase</fullName>
    </submittedName>
</protein>
<evidence type="ECO:0000313" key="2">
    <source>
        <dbReference type="EMBL" id="MBO1264504.1"/>
    </source>
</evidence>
<dbReference type="Proteomes" id="UP000664218">
    <property type="component" value="Unassembled WGS sequence"/>
</dbReference>
<dbReference type="AlphaFoldDB" id="A0A939H5F1"/>
<dbReference type="InterPro" id="IPR003593">
    <property type="entry name" value="AAA+_ATPase"/>
</dbReference>
<feature type="domain" description="AAA+ ATPase" evidence="1">
    <location>
        <begin position="102"/>
        <end position="269"/>
    </location>
</feature>
<comment type="caution">
    <text evidence="2">The sequence shown here is derived from an EMBL/GenBank/DDBJ whole genome shotgun (WGS) entry which is preliminary data.</text>
</comment>
<dbReference type="SUPFAM" id="SSF52540">
    <property type="entry name" value="P-loop containing nucleoside triphosphate hydrolases"/>
    <property type="match status" value="2"/>
</dbReference>
<dbReference type="RefSeq" id="WP_207599013.1">
    <property type="nucleotide sequence ID" value="NZ_JAFNJU010000003.1"/>
</dbReference>
<dbReference type="Pfam" id="PF13401">
    <property type="entry name" value="AAA_22"/>
    <property type="match status" value="1"/>
</dbReference>
<dbReference type="InterPro" id="IPR027417">
    <property type="entry name" value="P-loop_NTPase"/>
</dbReference>
<dbReference type="GO" id="GO:0016887">
    <property type="term" value="F:ATP hydrolysis activity"/>
    <property type="evidence" value="ECO:0007669"/>
    <property type="project" value="InterPro"/>
</dbReference>
<keyword evidence="3" id="KW-1185">Reference proteome</keyword>
<dbReference type="EMBL" id="JAFNJU010000003">
    <property type="protein sequence ID" value="MBO1264504.1"/>
    <property type="molecule type" value="Genomic_DNA"/>
</dbReference>
<accession>A0A939H5F1</accession>
<organism evidence="2 3">
    <name type="scientific">Proteiniclasticum aestuarii</name>
    <dbReference type="NCBI Taxonomy" id="2817862"/>
    <lineage>
        <taxon>Bacteria</taxon>
        <taxon>Bacillati</taxon>
        <taxon>Bacillota</taxon>
        <taxon>Clostridia</taxon>
        <taxon>Eubacteriales</taxon>
        <taxon>Clostridiaceae</taxon>
        <taxon>Proteiniclasticum</taxon>
    </lineage>
</organism>
<dbReference type="SMART" id="SM00382">
    <property type="entry name" value="AAA"/>
    <property type="match status" value="1"/>
</dbReference>
<dbReference type="InterPro" id="IPR049945">
    <property type="entry name" value="AAA_22"/>
</dbReference>
<evidence type="ECO:0000313" key="3">
    <source>
        <dbReference type="Proteomes" id="UP000664218"/>
    </source>
</evidence>
<name>A0A939H5F1_9CLOT</name>
<reference evidence="2" key="1">
    <citation type="submission" date="2021-03" db="EMBL/GenBank/DDBJ databases">
        <title>Proteiniclasticum marinus sp. nov., isolated from tidal flat sediment.</title>
        <authorList>
            <person name="Namirimu T."/>
            <person name="Yang J.-A."/>
            <person name="Yang S.-H."/>
            <person name="Kim Y.-J."/>
            <person name="Kwon K.K."/>
        </authorList>
    </citation>
    <scope>NUCLEOTIDE SEQUENCE</scope>
    <source>
        <strain evidence="2">SCR006</strain>
    </source>
</reference>
<gene>
    <name evidence="2" type="ORF">J3A84_05550</name>
</gene>
<evidence type="ECO:0000259" key="1">
    <source>
        <dbReference type="SMART" id="SM00382"/>
    </source>
</evidence>